<keyword evidence="6 14" id="KW-0808">Transferase</keyword>
<dbReference type="FunFam" id="2.40.33.10:FF:000001">
    <property type="entry name" value="Pyruvate kinase"/>
    <property type="match status" value="1"/>
</dbReference>
<feature type="binding site" evidence="19">
    <location>
        <position position="401"/>
    </location>
    <ligand>
        <name>beta-D-fructose 1,6-bisphosphate</name>
        <dbReference type="ChEBI" id="CHEBI:32966"/>
        <label>2</label>
    </ligand>
</feature>
<dbReference type="PDBsum" id="6SU2"/>
<feature type="binding site" evidence="19">
    <location>
        <position position="241"/>
    </location>
    <ligand>
        <name>Mg(2+)</name>
        <dbReference type="ChEBI" id="CHEBI:18420"/>
    </ligand>
</feature>
<dbReference type="InterPro" id="IPR001697">
    <property type="entry name" value="Pyr_Knase"/>
</dbReference>
<dbReference type="SUPFAM" id="SSF51621">
    <property type="entry name" value="Phosphoenolpyruvate/pyruvate domain"/>
    <property type="match status" value="1"/>
</dbReference>
<evidence type="ECO:0000313" key="17">
    <source>
        <dbReference type="EMBL" id="CCC94421.1"/>
    </source>
</evidence>
<dbReference type="PDBsum" id="6SU1"/>
<evidence type="ECO:0000256" key="7">
    <source>
        <dbReference type="ARBA" id="ARBA00022723"/>
    </source>
</evidence>
<dbReference type="InterPro" id="IPR015806">
    <property type="entry name" value="Pyrv_Knase_insert_dom_sf"/>
</dbReference>
<feature type="binding site" evidence="19">
    <location>
        <position position="401"/>
    </location>
    <ligand>
        <name>beta-D-fructose 1,6-bisphosphate</name>
        <dbReference type="ChEBI" id="CHEBI:32966"/>
        <label>1</label>
    </ligand>
</feature>
<proteinExistence type="evidence at protein level"/>
<dbReference type="GO" id="GO:0000287">
    <property type="term" value="F:magnesium ion binding"/>
    <property type="evidence" value="ECO:0007669"/>
    <property type="project" value="InterPro"/>
</dbReference>
<keyword evidence="8" id="KW-0547">Nucleotide-binding</keyword>
<dbReference type="SUPFAM" id="SSF52935">
    <property type="entry name" value="PK C-terminal domain-like"/>
    <property type="match status" value="1"/>
</dbReference>
<name>G0UYF4_TRYCI</name>
<dbReference type="InterPro" id="IPR040442">
    <property type="entry name" value="Pyrv_kinase-like_dom_sf"/>
</dbReference>
<dbReference type="Gene3D" id="3.20.20.60">
    <property type="entry name" value="Phosphoenolpyruvate-binding domains"/>
    <property type="match status" value="1"/>
</dbReference>
<feature type="binding site" evidence="19">
    <location>
        <position position="403"/>
    </location>
    <ligand>
        <name>beta-D-fructose 1,6-bisphosphate</name>
        <dbReference type="ChEBI" id="CHEBI:32966"/>
        <label>1</label>
    </ligand>
</feature>
<keyword evidence="7 19" id="KW-0479">Metal-binding</keyword>
<feature type="binding site" evidence="19">
    <location>
        <position position="265"/>
    </location>
    <ligand>
        <name>Mg(2+)</name>
        <dbReference type="ChEBI" id="CHEBI:18420"/>
    </ligand>
</feature>
<evidence type="ECO:0000256" key="14">
    <source>
        <dbReference type="RuleBase" id="RU000504"/>
    </source>
</evidence>
<feature type="binding site" evidence="19">
    <location>
        <position position="402"/>
    </location>
    <ligand>
        <name>beta-D-fructose 1,6-bisphosphate</name>
        <dbReference type="ChEBI" id="CHEBI:32966"/>
        <label>1</label>
    </ligand>
</feature>
<reference evidence="17" key="1">
    <citation type="journal article" date="2012" name="Proc. Natl. Acad. Sci. U.S.A.">
        <title>Antigenic diversity is generated by distinct evolutionary mechanisms in African trypanosome species.</title>
        <authorList>
            <person name="Jackson A.P."/>
            <person name="Berry A."/>
            <person name="Aslett M."/>
            <person name="Allison H.C."/>
            <person name="Burton P."/>
            <person name="Vavrova-Anderson J."/>
            <person name="Brown R."/>
            <person name="Browne H."/>
            <person name="Corton N."/>
            <person name="Hauser H."/>
            <person name="Gamble J."/>
            <person name="Gilderthorp R."/>
            <person name="Marcello L."/>
            <person name="McQuillan J."/>
            <person name="Otto T.D."/>
            <person name="Quail M.A."/>
            <person name="Sanders M.J."/>
            <person name="van Tonder A."/>
            <person name="Ginger M.L."/>
            <person name="Field M.C."/>
            <person name="Barry J.D."/>
            <person name="Hertz-Fowler C."/>
            <person name="Berriman M."/>
        </authorList>
    </citation>
    <scope>NUCLEOTIDE SEQUENCE</scope>
    <source>
        <strain evidence="17">IL3000</strain>
    </source>
</reference>
<evidence type="ECO:0000256" key="2">
    <source>
        <dbReference type="ARBA" id="ARBA00001958"/>
    </source>
</evidence>
<dbReference type="PANTHER" id="PTHR11817">
    <property type="entry name" value="PYRUVATE KINASE"/>
    <property type="match status" value="1"/>
</dbReference>
<evidence type="ECO:0007829" key="19">
    <source>
        <dbReference type="PDB" id="6SU2"/>
    </source>
</evidence>
<gene>
    <name evidence="17" type="ORF">TCIL3000_10_12020</name>
</gene>
<dbReference type="GO" id="GO:0004743">
    <property type="term" value="F:pyruvate kinase activity"/>
    <property type="evidence" value="ECO:0007669"/>
    <property type="project" value="UniProtKB-EC"/>
</dbReference>
<feature type="binding site" evidence="19">
    <location>
        <position position="403"/>
    </location>
    <ligand>
        <name>beta-D-fructose 1,6-bisphosphate</name>
        <dbReference type="ChEBI" id="CHEBI:32966"/>
        <label>2</label>
    </ligand>
</feature>
<dbReference type="VEuPathDB" id="TriTrypDB:TcIL3000_10_12020"/>
<dbReference type="InterPro" id="IPR015795">
    <property type="entry name" value="Pyrv_Knase_C"/>
</dbReference>
<dbReference type="SUPFAM" id="SSF50800">
    <property type="entry name" value="PK beta-barrel domain-like"/>
    <property type="match status" value="1"/>
</dbReference>
<dbReference type="UniPathway" id="UPA00109">
    <property type="reaction ID" value="UER00188"/>
</dbReference>
<dbReference type="NCBIfam" id="NF004978">
    <property type="entry name" value="PRK06354.1"/>
    <property type="match status" value="1"/>
</dbReference>
<keyword evidence="13 17" id="KW-0670">Pyruvate</keyword>
<dbReference type="EMBL" id="HE575323">
    <property type="protein sequence ID" value="CCC94421.1"/>
    <property type="molecule type" value="Genomic_DNA"/>
</dbReference>
<dbReference type="Gene3D" id="2.40.33.10">
    <property type="entry name" value="PK beta-barrel domain-like"/>
    <property type="match status" value="1"/>
</dbReference>
<dbReference type="InterPro" id="IPR011037">
    <property type="entry name" value="Pyrv_Knase-like_insert_dom_sf"/>
</dbReference>
<evidence type="ECO:0000256" key="3">
    <source>
        <dbReference type="ARBA" id="ARBA00004997"/>
    </source>
</evidence>
<evidence type="ECO:0000256" key="1">
    <source>
        <dbReference type="ARBA" id="ARBA00001946"/>
    </source>
</evidence>
<evidence type="ECO:0000259" key="15">
    <source>
        <dbReference type="Pfam" id="PF00224"/>
    </source>
</evidence>
<feature type="binding site" evidence="19">
    <location>
        <position position="457"/>
    </location>
    <ligand>
        <name>beta-D-fructose 1,6-bisphosphate</name>
        <dbReference type="ChEBI" id="CHEBI:32966"/>
        <label>1</label>
    </ligand>
</feature>
<comment type="catalytic activity">
    <reaction evidence="14">
        <text>pyruvate + ATP = phosphoenolpyruvate + ADP + H(+)</text>
        <dbReference type="Rhea" id="RHEA:18157"/>
        <dbReference type="ChEBI" id="CHEBI:15361"/>
        <dbReference type="ChEBI" id="CHEBI:15378"/>
        <dbReference type="ChEBI" id="CHEBI:30616"/>
        <dbReference type="ChEBI" id="CHEBI:58702"/>
        <dbReference type="ChEBI" id="CHEBI:456216"/>
        <dbReference type="EC" id="2.7.1.40"/>
    </reaction>
</comment>
<evidence type="ECO:0000256" key="4">
    <source>
        <dbReference type="ARBA" id="ARBA00008663"/>
    </source>
</evidence>
<dbReference type="AlphaFoldDB" id="G0UYF4"/>
<feature type="domain" description="Pyruvate kinase C-terminal" evidence="16">
    <location>
        <begin position="379"/>
        <end position="492"/>
    </location>
</feature>
<feature type="binding site" evidence="19">
    <location>
        <position position="406"/>
    </location>
    <ligand>
        <name>beta-D-fructose 1,6-bisphosphate</name>
        <dbReference type="ChEBI" id="CHEBI:32966"/>
        <label>1</label>
    </ligand>
</feature>
<evidence type="ECO:0000256" key="5">
    <source>
        <dbReference type="ARBA" id="ARBA00012142"/>
    </source>
</evidence>
<dbReference type="GO" id="GO:0005524">
    <property type="term" value="F:ATP binding"/>
    <property type="evidence" value="ECO:0007669"/>
    <property type="project" value="UniProtKB-KW"/>
</dbReference>
<comment type="pathway">
    <text evidence="3 14">Carbohydrate degradation; glycolysis; pyruvate from D-glyceraldehyde 3-phosphate: step 5/5.</text>
</comment>
<organism evidence="17">
    <name type="scientific">Trypanosoma congolense (strain IL3000)</name>
    <dbReference type="NCBI Taxonomy" id="1068625"/>
    <lineage>
        <taxon>Eukaryota</taxon>
        <taxon>Discoba</taxon>
        <taxon>Euglenozoa</taxon>
        <taxon>Kinetoplastea</taxon>
        <taxon>Metakinetoplastina</taxon>
        <taxon>Trypanosomatida</taxon>
        <taxon>Trypanosomatidae</taxon>
        <taxon>Trypanosoma</taxon>
        <taxon>Nannomonas</taxon>
    </lineage>
</organism>
<keyword evidence="18 19" id="KW-0002">3D-structure</keyword>
<evidence type="ECO:0000256" key="6">
    <source>
        <dbReference type="ARBA" id="ARBA00022679"/>
    </source>
</evidence>
<dbReference type="PRINTS" id="PR01050">
    <property type="entry name" value="PYRUVTKNASE"/>
</dbReference>
<evidence type="ECO:0007829" key="20">
    <source>
        <dbReference type="PDB" id="8RTF"/>
    </source>
</evidence>
<evidence type="ECO:0000256" key="9">
    <source>
        <dbReference type="ARBA" id="ARBA00022777"/>
    </source>
</evidence>
<dbReference type="InterPro" id="IPR015793">
    <property type="entry name" value="Pyrv_Knase_brl"/>
</dbReference>
<evidence type="ECO:0000256" key="13">
    <source>
        <dbReference type="ARBA" id="ARBA00023317"/>
    </source>
</evidence>
<dbReference type="PDB" id="8RTF">
    <property type="method" value="X-ray"/>
    <property type="resolution" value="2.80 A"/>
    <property type="chains" value="A/B/C/D/E/F=1-499"/>
</dbReference>
<evidence type="ECO:0000256" key="8">
    <source>
        <dbReference type="ARBA" id="ARBA00022741"/>
    </source>
</evidence>
<dbReference type="NCBIfam" id="NF004491">
    <property type="entry name" value="PRK05826.1"/>
    <property type="match status" value="1"/>
</dbReference>
<dbReference type="GO" id="GO:0016301">
    <property type="term" value="F:kinase activity"/>
    <property type="evidence" value="ECO:0007669"/>
    <property type="project" value="UniProtKB-KW"/>
</dbReference>
<keyword evidence="10" id="KW-0067">ATP-binding</keyword>
<comment type="cofactor">
    <cofactor evidence="1">
        <name>Mg(2+)</name>
        <dbReference type="ChEBI" id="CHEBI:18420"/>
    </cofactor>
</comment>
<dbReference type="PDB" id="8RVR">
    <property type="method" value="X-ray"/>
    <property type="resolution" value="3.19 A"/>
    <property type="chains" value="A/B/C/D/E/F=1-499"/>
</dbReference>
<feature type="domain" description="Pyruvate kinase barrel" evidence="15">
    <location>
        <begin position="20"/>
        <end position="344"/>
    </location>
</feature>
<dbReference type="Gene3D" id="3.40.1380.20">
    <property type="entry name" value="Pyruvate kinase, C-terminal domain"/>
    <property type="match status" value="1"/>
</dbReference>
<dbReference type="FunFam" id="3.20.20.60:FF:000025">
    <property type="entry name" value="Pyruvate kinase"/>
    <property type="match status" value="1"/>
</dbReference>
<dbReference type="GO" id="GO:0030955">
    <property type="term" value="F:potassium ion binding"/>
    <property type="evidence" value="ECO:0007669"/>
    <property type="project" value="InterPro"/>
</dbReference>
<dbReference type="InterPro" id="IPR015813">
    <property type="entry name" value="Pyrv/PenolPyrv_kinase-like_dom"/>
</dbReference>
<accession>G0UYF4</accession>
<dbReference type="PDB" id="6SU1">
    <property type="method" value="X-ray"/>
    <property type="resolution" value="3.00 A"/>
    <property type="chains" value="A/B/C/D/E/F/G/H=1-499"/>
</dbReference>
<feature type="binding site" evidence="19">
    <location>
        <position position="482"/>
    </location>
    <ligand>
        <name>beta-D-fructose 1,6-bisphosphate</name>
        <dbReference type="ChEBI" id="CHEBI:32966"/>
        <label>2</label>
    </ligand>
</feature>
<dbReference type="Pfam" id="PF02887">
    <property type="entry name" value="PK_C"/>
    <property type="match status" value="1"/>
</dbReference>
<dbReference type="EC" id="2.7.1.40" evidence="5 14"/>
<feature type="binding site" evidence="19">
    <location>
        <position position="489"/>
    </location>
    <ligand>
        <name>beta-D-fructose 1,6-bisphosphate</name>
        <dbReference type="ChEBI" id="CHEBI:32966"/>
        <label>2</label>
    </ligand>
</feature>
<evidence type="ECO:0007829" key="18">
    <source>
        <dbReference type="PDB" id="6SU1"/>
    </source>
</evidence>
<reference evidence="20 21" key="3">
    <citation type="journal article" date="2025" name="Elife">
        <title>Allosteric inhibition of trypanosomatid pyruvate kinases by a camelid single-domain antibody.</title>
        <authorList>
            <person name="Pinto Torres J.E."/>
            <person name="Claes M."/>
            <person name="Hendrickx R."/>
            <person name="Yuan M."/>
            <person name="Smiejkowska N."/>
            <person name="Van Wielendaele P."/>
            <person name="Hacisuleyman A."/>
            <person name="De Winter H."/>
            <person name="Muyldermans S."/>
            <person name="Michels P.A.M."/>
            <person name="Walkinshaw M.D."/>
            <person name="Versees W."/>
            <person name="Caljon G."/>
            <person name="Magez S."/>
            <person name="Sterckx Y.G."/>
        </authorList>
    </citation>
    <scope>X-RAY CRYSTALLOGRAPHY (2.80 ANGSTROMS)</scope>
</reference>
<dbReference type="CDD" id="cd00288">
    <property type="entry name" value="Pyruvate_Kinase"/>
    <property type="match status" value="1"/>
</dbReference>
<evidence type="ECO:0000256" key="11">
    <source>
        <dbReference type="ARBA" id="ARBA00022842"/>
    </source>
</evidence>
<feature type="binding site" evidence="19">
    <location>
        <position position="488"/>
    </location>
    <ligand>
        <name>beta-D-fructose 1,6-bisphosphate</name>
        <dbReference type="ChEBI" id="CHEBI:32966"/>
        <label>1</label>
    </ligand>
</feature>
<keyword evidence="12 14" id="KW-0324">Glycolysis</keyword>
<dbReference type="SMR" id="G0UYF4"/>
<evidence type="ECO:0000256" key="10">
    <source>
        <dbReference type="ARBA" id="ARBA00022840"/>
    </source>
</evidence>
<dbReference type="NCBIfam" id="TIGR01064">
    <property type="entry name" value="pyruv_kin"/>
    <property type="match status" value="1"/>
</dbReference>
<feature type="binding site" evidence="19">
    <location>
        <position position="406"/>
    </location>
    <ligand>
        <name>beta-D-fructose 1,6-bisphosphate</name>
        <dbReference type="ChEBI" id="CHEBI:32966"/>
        <label>2</label>
    </ligand>
</feature>
<evidence type="ECO:0007829" key="21">
    <source>
        <dbReference type="PDB" id="8RVR"/>
    </source>
</evidence>
<dbReference type="InterPro" id="IPR036918">
    <property type="entry name" value="Pyrv_Knase_C_sf"/>
</dbReference>
<dbReference type="PDB" id="6SU2">
    <property type="method" value="X-ray"/>
    <property type="resolution" value="3.00 A"/>
    <property type="chains" value="A/B/C/D=1-499"/>
</dbReference>
<feature type="binding site" evidence="19">
    <location>
        <position position="454"/>
    </location>
    <ligand>
        <name>beta-D-fructose 1,6-bisphosphate</name>
        <dbReference type="ChEBI" id="CHEBI:32966"/>
        <label>1</label>
    </ligand>
</feature>
<comment type="cofactor">
    <cofactor evidence="2">
        <name>K(+)</name>
        <dbReference type="ChEBI" id="CHEBI:29103"/>
    </cofactor>
</comment>
<keyword evidence="11 14" id="KW-0460">Magnesium</keyword>
<keyword evidence="9 14" id="KW-0418">Kinase</keyword>
<comment type="similarity">
    <text evidence="4 14">Belongs to the pyruvate kinase family.</text>
</comment>
<protein>
    <recommendedName>
        <fullName evidence="5 14">Pyruvate kinase</fullName>
        <ecNumber evidence="5 14">2.7.1.40</ecNumber>
    </recommendedName>
</protein>
<sequence>MSQLQHNIGLSIFEPVAKHRANRIICTIGPSTQSVEALKGLMKSGMSVARMNFSHGSYEYHQTTINNVRAAAAELGLHIGIALDTKGPEIRTGLFKDGEATYAPGDTVLVTTDPAFEKIGTKEKFYVDYPQLPNVVRPGGLIYVDDGVLTLRVLSKEDDCTLKCHVNNHHRLTDRKGINLPGCEVDLPAVSEKDRKDLQFGVEQGVDMIFASFIRTADQVREVRAALGEKGKDTLIISKIENHQGVQNIDAIIEASDGIMVARGDLGVEIPAEKVVVAQMCIISKCNVAGKPVICATQMLESMTTNPRPTRAEVTDVANAVFNGADCVMLSGETAKGKYPNEVVQYMVRICIEAQSATHDSVMFNSIKNLQKIPMSPEEAVCSSAVSSAFEVQAKAILVLSNTGRSARLISKYRPNCPIICATTRLLTCRQLNVTRSVESVYYDVDAHGEDNDREKRVQLGVDWAKTKGYVSAGDVMVIVHADHSVKGYPNQTRLVRVR</sequence>
<feature type="binding site" evidence="19">
    <location>
        <position position="402"/>
    </location>
    <ligand>
        <name>beta-D-fructose 1,6-bisphosphate</name>
        <dbReference type="ChEBI" id="CHEBI:32966"/>
        <label>2</label>
    </ligand>
</feature>
<dbReference type="BRENDA" id="2.7.1.40">
    <property type="organism ID" value="6523"/>
</dbReference>
<evidence type="ECO:0000259" key="16">
    <source>
        <dbReference type="Pfam" id="PF02887"/>
    </source>
</evidence>
<reference evidence="18 19" key="2">
    <citation type="journal article" date="2020" name="Mol. Biochem. Parasitol.">
        <title>Structural and kinetic characterization of Trypanosoma congolense pyruvate kinase.</title>
        <authorList>
            <person name="Pinto Torres J.E."/>
            <person name="Yuan M."/>
            <person name="Goossens J."/>
            <person name="Versees W."/>
            <person name="Caljon G."/>
            <person name="Michels P.A."/>
            <person name="Walkinshaw M.D."/>
            <person name="Magez S."/>
            <person name="Sterckx Y.G."/>
        </authorList>
    </citation>
    <scope>X-RAY CRYSTALLOGRAPHY (3.00 ANGSTROMS) IN COMPLEX WITH MG(2+) AND BETA-D-FRUCTOSE 1,6-BISPHOSPHATE</scope>
</reference>
<feature type="binding site" evidence="19">
    <location>
        <position position="404"/>
    </location>
    <ligand>
        <name>beta-D-fructose 1,6-bisphosphate</name>
        <dbReference type="ChEBI" id="CHEBI:32966"/>
        <label>1</label>
    </ligand>
</feature>
<evidence type="ECO:0000256" key="12">
    <source>
        <dbReference type="ARBA" id="ARBA00023152"/>
    </source>
</evidence>
<dbReference type="Pfam" id="PF00224">
    <property type="entry name" value="PK"/>
    <property type="match status" value="1"/>
</dbReference>